<feature type="compositionally biased region" description="Acidic residues" evidence="1">
    <location>
        <begin position="63"/>
        <end position="74"/>
    </location>
</feature>
<organism evidence="2 3">
    <name type="scientific">Stephania cephalantha</name>
    <dbReference type="NCBI Taxonomy" id="152367"/>
    <lineage>
        <taxon>Eukaryota</taxon>
        <taxon>Viridiplantae</taxon>
        <taxon>Streptophyta</taxon>
        <taxon>Embryophyta</taxon>
        <taxon>Tracheophyta</taxon>
        <taxon>Spermatophyta</taxon>
        <taxon>Magnoliopsida</taxon>
        <taxon>Ranunculales</taxon>
        <taxon>Menispermaceae</taxon>
        <taxon>Menispermoideae</taxon>
        <taxon>Cissampelideae</taxon>
        <taxon>Stephania</taxon>
    </lineage>
</organism>
<accession>A0AAP0E336</accession>
<reference evidence="2 3" key="1">
    <citation type="submission" date="2024-01" db="EMBL/GenBank/DDBJ databases">
        <title>Genome assemblies of Stephania.</title>
        <authorList>
            <person name="Yang L."/>
        </authorList>
    </citation>
    <scope>NUCLEOTIDE SEQUENCE [LARGE SCALE GENOMIC DNA]</scope>
    <source>
        <strain evidence="2">JXDWG</strain>
        <tissue evidence="2">Leaf</tissue>
    </source>
</reference>
<comment type="caution">
    <text evidence="2">The sequence shown here is derived from an EMBL/GenBank/DDBJ whole genome shotgun (WGS) entry which is preliminary data.</text>
</comment>
<sequence>MLDENERTLARNHSMSKRRKMERLLDPRRSINVPSKHLRFPSGVYNVADSYTSQPTAARNDDKAEETDDEFTFA</sequence>
<evidence type="ECO:0000256" key="1">
    <source>
        <dbReference type="SAM" id="MobiDB-lite"/>
    </source>
</evidence>
<name>A0AAP0E336_9MAGN</name>
<gene>
    <name evidence="2" type="ORF">Scep_029918</name>
</gene>
<proteinExistence type="predicted"/>
<feature type="region of interest" description="Disordered" evidence="1">
    <location>
        <begin position="51"/>
        <end position="74"/>
    </location>
</feature>
<protein>
    <submittedName>
        <fullName evidence="2">Uncharacterized protein</fullName>
    </submittedName>
</protein>
<evidence type="ECO:0000313" key="2">
    <source>
        <dbReference type="EMBL" id="KAK9083447.1"/>
    </source>
</evidence>
<dbReference type="Proteomes" id="UP001419268">
    <property type="component" value="Unassembled WGS sequence"/>
</dbReference>
<feature type="region of interest" description="Disordered" evidence="1">
    <location>
        <begin position="1"/>
        <end position="20"/>
    </location>
</feature>
<evidence type="ECO:0000313" key="3">
    <source>
        <dbReference type="Proteomes" id="UP001419268"/>
    </source>
</evidence>
<keyword evidence="3" id="KW-1185">Reference proteome</keyword>
<dbReference type="EMBL" id="JBBNAG010000013">
    <property type="protein sequence ID" value="KAK9083447.1"/>
    <property type="molecule type" value="Genomic_DNA"/>
</dbReference>
<dbReference type="AlphaFoldDB" id="A0AAP0E336"/>